<feature type="compositionally biased region" description="Low complexity" evidence="1">
    <location>
        <begin position="78"/>
        <end position="88"/>
    </location>
</feature>
<feature type="non-terminal residue" evidence="2">
    <location>
        <position position="152"/>
    </location>
</feature>
<dbReference type="PANTHER" id="PTHR47331">
    <property type="entry name" value="PHD-TYPE DOMAIN-CONTAINING PROTEIN"/>
    <property type="match status" value="1"/>
</dbReference>
<name>V5FUG1_ANOGL</name>
<sequence length="152" mass="16720">NQASSTNSLSCPLCKSNHFLFRCPTFMAISPTDRFQAVKQARLCVNCLRQSHSVSNCPSQYTCRICNLKHHSLLHFNQPQSNTQTQPSPREESPMVTTTVNACTSVSSSKSSSQTTVLLATASFEIENKWGNFSTIRALLDPGSQASFIIDS</sequence>
<protein>
    <recommendedName>
        <fullName evidence="3">Peptidase A2 domain-containing protein</fullName>
    </recommendedName>
</protein>
<feature type="region of interest" description="Disordered" evidence="1">
    <location>
        <begin position="78"/>
        <end position="97"/>
    </location>
</feature>
<organism evidence="2">
    <name type="scientific">Anoplophora glabripennis</name>
    <name type="common">Asian longhorn beetle</name>
    <name type="synonym">Anoplophora nobilis</name>
    <dbReference type="NCBI Taxonomy" id="217634"/>
    <lineage>
        <taxon>Eukaryota</taxon>
        <taxon>Metazoa</taxon>
        <taxon>Ecdysozoa</taxon>
        <taxon>Arthropoda</taxon>
        <taxon>Hexapoda</taxon>
        <taxon>Insecta</taxon>
        <taxon>Pterygota</taxon>
        <taxon>Neoptera</taxon>
        <taxon>Endopterygota</taxon>
        <taxon>Coleoptera</taxon>
        <taxon>Polyphaga</taxon>
        <taxon>Cucujiformia</taxon>
        <taxon>Chrysomeloidea</taxon>
        <taxon>Cerambycidae</taxon>
        <taxon>Lamiinae</taxon>
        <taxon>Lamiini</taxon>
        <taxon>Anoplophora</taxon>
    </lineage>
</organism>
<proteinExistence type="predicted"/>
<reference evidence="2" key="1">
    <citation type="submission" date="2013-07" db="EMBL/GenBank/DDBJ databases">
        <title>Midgut Transcriptome Profiling of Anoplphora glabripennis, a Lignocellulose Degrading, Wood-Boring Cerambycid.</title>
        <authorList>
            <person name="Scully E.D."/>
            <person name="Hoover K."/>
            <person name="Carlson J.E."/>
            <person name="Tien M."/>
            <person name="Geib S.M."/>
        </authorList>
    </citation>
    <scope>NUCLEOTIDE SEQUENCE</scope>
</reference>
<evidence type="ECO:0000256" key="1">
    <source>
        <dbReference type="SAM" id="MobiDB-lite"/>
    </source>
</evidence>
<evidence type="ECO:0008006" key="3">
    <source>
        <dbReference type="Google" id="ProtNLM"/>
    </source>
</evidence>
<dbReference type="EMBL" id="GALX01007181">
    <property type="protein sequence ID" value="JAB61285.1"/>
    <property type="molecule type" value="Transcribed_RNA"/>
</dbReference>
<feature type="non-terminal residue" evidence="2">
    <location>
        <position position="1"/>
    </location>
</feature>
<accession>V5FUG1</accession>
<evidence type="ECO:0000313" key="2">
    <source>
        <dbReference type="EMBL" id="JAB61285.1"/>
    </source>
</evidence>
<dbReference type="AlphaFoldDB" id="V5FUG1"/>
<dbReference type="PANTHER" id="PTHR47331:SF1">
    <property type="entry name" value="GAG-LIKE PROTEIN"/>
    <property type="match status" value="1"/>
</dbReference>